<organism evidence="1">
    <name type="scientific">viral metagenome</name>
    <dbReference type="NCBI Taxonomy" id="1070528"/>
    <lineage>
        <taxon>unclassified sequences</taxon>
        <taxon>metagenomes</taxon>
        <taxon>organismal metagenomes</taxon>
    </lineage>
</organism>
<accession>A0A6C0CPC8</accession>
<protein>
    <submittedName>
        <fullName evidence="1">Uncharacterized protein</fullName>
    </submittedName>
</protein>
<reference evidence="1" key="1">
    <citation type="journal article" date="2020" name="Nature">
        <title>Giant virus diversity and host interactions through global metagenomics.</title>
        <authorList>
            <person name="Schulz F."/>
            <person name="Roux S."/>
            <person name="Paez-Espino D."/>
            <person name="Jungbluth S."/>
            <person name="Walsh D.A."/>
            <person name="Denef V.J."/>
            <person name="McMahon K.D."/>
            <person name="Konstantinidis K.T."/>
            <person name="Eloe-Fadrosh E.A."/>
            <person name="Kyrpides N.C."/>
            <person name="Woyke T."/>
        </authorList>
    </citation>
    <scope>NUCLEOTIDE SEQUENCE</scope>
    <source>
        <strain evidence="1">GVMAG-M-3300021425-14</strain>
    </source>
</reference>
<proteinExistence type="predicted"/>
<sequence length="170" mass="20052">MDTSKYIYIRNVDRRQTLDTRIQDRIEPTTKLEMTYDPRPVHTRRVVMPIIDCQKPTKVPMEKTFLYDTQLIFNPGDSAPYYGYANKIDDESKMKNIFFPLQKNGQSKFIPDSKSDLYDNSYLAQHSNTHEMKHHLLFEKSYFPSGHNANINLGTDLFNNHTRQQTKDLK</sequence>
<dbReference type="EMBL" id="MN739461">
    <property type="protein sequence ID" value="QHT05972.1"/>
    <property type="molecule type" value="Genomic_DNA"/>
</dbReference>
<dbReference type="AlphaFoldDB" id="A0A6C0CPC8"/>
<name>A0A6C0CPC8_9ZZZZ</name>
<evidence type="ECO:0000313" key="1">
    <source>
        <dbReference type="EMBL" id="QHT05972.1"/>
    </source>
</evidence>